<reference evidence="2 3" key="1">
    <citation type="journal article" date="2009" name="Science">
        <title>Green evolution and dynamic adaptations revealed by genomes of the marine picoeukaryotes Micromonas.</title>
        <authorList>
            <person name="Worden A.Z."/>
            <person name="Lee J.H."/>
            <person name="Mock T."/>
            <person name="Rouze P."/>
            <person name="Simmons M.P."/>
            <person name="Aerts A.L."/>
            <person name="Allen A.E."/>
            <person name="Cuvelier M.L."/>
            <person name="Derelle E."/>
            <person name="Everett M.V."/>
            <person name="Foulon E."/>
            <person name="Grimwood J."/>
            <person name="Gundlach H."/>
            <person name="Henrissat B."/>
            <person name="Napoli C."/>
            <person name="McDonald S.M."/>
            <person name="Parker M.S."/>
            <person name="Rombauts S."/>
            <person name="Salamov A."/>
            <person name="Von Dassow P."/>
            <person name="Badger J.H."/>
            <person name="Coutinho P.M."/>
            <person name="Demir E."/>
            <person name="Dubchak I."/>
            <person name="Gentemann C."/>
            <person name="Eikrem W."/>
            <person name="Gready J.E."/>
            <person name="John U."/>
            <person name="Lanier W."/>
            <person name="Lindquist E.A."/>
            <person name="Lucas S."/>
            <person name="Mayer K.F."/>
            <person name="Moreau H."/>
            <person name="Not F."/>
            <person name="Otillar R."/>
            <person name="Panaud O."/>
            <person name="Pangilinan J."/>
            <person name="Paulsen I."/>
            <person name="Piegu B."/>
            <person name="Poliakov A."/>
            <person name="Robbens S."/>
            <person name="Schmutz J."/>
            <person name="Toulza E."/>
            <person name="Wyss T."/>
            <person name="Zelensky A."/>
            <person name="Zhou K."/>
            <person name="Armbrust E.V."/>
            <person name="Bhattacharya D."/>
            <person name="Goodenough U.W."/>
            <person name="Van de Peer Y."/>
            <person name="Grigoriev I.V."/>
        </authorList>
    </citation>
    <scope>NUCLEOTIDE SEQUENCE [LARGE SCALE GENOMIC DNA]</scope>
    <source>
        <strain evidence="2 3">CCMP1545</strain>
    </source>
</reference>
<dbReference type="KEGG" id="mpp:MICPUCDRAFT_57027"/>
<organism evidence="3">
    <name type="scientific">Micromonas pusilla (strain CCMP1545)</name>
    <name type="common">Picoplanktonic green alga</name>
    <dbReference type="NCBI Taxonomy" id="564608"/>
    <lineage>
        <taxon>Eukaryota</taxon>
        <taxon>Viridiplantae</taxon>
        <taxon>Chlorophyta</taxon>
        <taxon>Mamiellophyceae</taxon>
        <taxon>Mamiellales</taxon>
        <taxon>Mamiellaceae</taxon>
        <taxon>Micromonas</taxon>
    </lineage>
</organism>
<protein>
    <submittedName>
        <fullName evidence="2">Predicted protein</fullName>
    </submittedName>
</protein>
<evidence type="ECO:0000313" key="2">
    <source>
        <dbReference type="EMBL" id="EEH57591.1"/>
    </source>
</evidence>
<evidence type="ECO:0000313" key="3">
    <source>
        <dbReference type="Proteomes" id="UP000001876"/>
    </source>
</evidence>
<dbReference type="RefSeq" id="XP_003057640.1">
    <property type="nucleotide sequence ID" value="XM_003057594.1"/>
</dbReference>
<dbReference type="Proteomes" id="UP000001876">
    <property type="component" value="Unassembled WGS sequence"/>
</dbReference>
<gene>
    <name evidence="2" type="ORF">MICPUCDRAFT_57027</name>
</gene>
<feature type="region of interest" description="Disordered" evidence="1">
    <location>
        <begin position="1"/>
        <end position="44"/>
    </location>
</feature>
<proteinExistence type="predicted"/>
<keyword evidence="3" id="KW-1185">Reference proteome</keyword>
<evidence type="ECO:0000256" key="1">
    <source>
        <dbReference type="SAM" id="MobiDB-lite"/>
    </source>
</evidence>
<dbReference type="GeneID" id="9683109"/>
<name>C1MPT5_MICPC</name>
<dbReference type="EMBL" id="GG663738">
    <property type="protein sequence ID" value="EEH57591.1"/>
    <property type="molecule type" value="Genomic_DNA"/>
</dbReference>
<accession>C1MPT5</accession>
<dbReference type="AlphaFoldDB" id="C1MPT5"/>
<sequence length="91" mass="10028">MAPLFTSAREGDEGYERSAGVARRMGMATEEGEGRGARRRRRRRRRREEKIALIDREAGKKVVVGVGAASSVLALESVFVALRRALEDGNV</sequence>